<keyword evidence="4" id="KW-1185">Reference proteome</keyword>
<evidence type="ECO:0000313" key="3">
    <source>
        <dbReference type="EMBL" id="KFN50977.1"/>
    </source>
</evidence>
<dbReference type="OrthoDB" id="9786766at2"/>
<evidence type="ECO:0000256" key="1">
    <source>
        <dbReference type="SAM" id="SignalP"/>
    </source>
</evidence>
<dbReference type="Gene3D" id="2.60.40.1190">
    <property type="match status" value="1"/>
</dbReference>
<gene>
    <name evidence="3" type="ORF">P873_04765</name>
</gene>
<dbReference type="STRING" id="1121013.GCA_000426365_01537"/>
<proteinExistence type="predicted"/>
<dbReference type="Proteomes" id="UP000029391">
    <property type="component" value="Unassembled WGS sequence"/>
</dbReference>
<sequence length="741" mass="82642">MTRAAWLAFLLTAAMPAAAVEIDGHLAPGEWDGARHITDFVLVQPMTGAPATWRTEAWVLATPEGLAVAFRNEQPPEVPRTTQRTRRDQGGQLDRINVMVDFDGDGRTGYDLMVTNVGDVSDEVITNERNFSTDWDGVWQHAARQEADAWYVELLIPWHVAPMARPEGGVRTIGLYLDRVVGSTGERFGWPDISFQRPTFLSQFAKVEVPHFEQSLLAVTPYVVASQDFVGDRADFDAGADLFWKPNGSFQLAATLNPDFGQVESDALVVNFGAVETFFGDKRPFFTENQGLFDFGFGVGNSRLLYTRRIGGNADDGSGAADVRAAIKLNGSLGATRYGVLAASEGDDAGRDFLALRATRDFGAHDLGGMLTRVDRPFLDRSASVYAIDDRWVPAPGWNVASALVLSRIEQAGTTTGDSGFQTRIDWEMGEGRRQQLYFLHLGDQLQLDDFGYLDRNDFNYLRYEFAQRRTGLPESSPFASHEWRWAASQRRNDHGLLIANAVAVNRVSERRDGGSEFFDIGVWSRGHDDRITRGNGVVRVPEKVFLFWERSRPRRGHWSLYGWASANAEGLDGISGMGLELGFEPTLHISDTLSLRGEFALQRIPDWLLWRGGNLLGSYDAEFARIGANLQWRIGDRQELRVRFETIALDARAEQAWRVAGDGRPLASNDPLSDFSLAQMGLQIRWRYELAPLSDLYIVYGRGGFTEQADSRSLAQLLGDATDLRDADQILIKLSYRFSN</sequence>
<feature type="signal peptide" evidence="1">
    <location>
        <begin position="1"/>
        <end position="19"/>
    </location>
</feature>
<dbReference type="eggNOG" id="COG2091">
    <property type="taxonomic scope" value="Bacteria"/>
</dbReference>
<organism evidence="3 4">
    <name type="scientific">Arenimonas composti TR7-09 = DSM 18010</name>
    <dbReference type="NCBI Taxonomy" id="1121013"/>
    <lineage>
        <taxon>Bacteria</taxon>
        <taxon>Pseudomonadati</taxon>
        <taxon>Pseudomonadota</taxon>
        <taxon>Gammaproteobacteria</taxon>
        <taxon>Lysobacterales</taxon>
        <taxon>Lysobacteraceae</taxon>
        <taxon>Arenimonas</taxon>
    </lineage>
</organism>
<dbReference type="InterPro" id="IPR045670">
    <property type="entry name" value="DUF5916"/>
</dbReference>
<dbReference type="Pfam" id="PF19313">
    <property type="entry name" value="DUF5916"/>
    <property type="match status" value="1"/>
</dbReference>
<evidence type="ECO:0000259" key="2">
    <source>
        <dbReference type="Pfam" id="PF19313"/>
    </source>
</evidence>
<evidence type="ECO:0000313" key="4">
    <source>
        <dbReference type="Proteomes" id="UP000029391"/>
    </source>
</evidence>
<feature type="domain" description="DUF5916" evidence="2">
    <location>
        <begin position="217"/>
        <end position="315"/>
    </location>
</feature>
<reference evidence="3 4" key="1">
    <citation type="submission" date="2013-09" db="EMBL/GenBank/DDBJ databases">
        <title>Genome sequencing of Arenimonas composti.</title>
        <authorList>
            <person name="Chen F."/>
            <person name="Wang G."/>
        </authorList>
    </citation>
    <scope>NUCLEOTIDE SEQUENCE [LARGE SCALE GENOMIC DNA]</scope>
    <source>
        <strain evidence="3 4">TR7-09</strain>
    </source>
</reference>
<comment type="caution">
    <text evidence="3">The sequence shown here is derived from an EMBL/GenBank/DDBJ whole genome shotgun (WGS) entry which is preliminary data.</text>
</comment>
<dbReference type="SUPFAM" id="SSF49344">
    <property type="entry name" value="CBD9-like"/>
    <property type="match status" value="1"/>
</dbReference>
<feature type="chain" id="PRO_5001869808" description="DUF5916 domain-containing protein" evidence="1">
    <location>
        <begin position="20"/>
        <end position="741"/>
    </location>
</feature>
<accession>A0A091BHK5</accession>
<protein>
    <recommendedName>
        <fullName evidence="2">DUF5916 domain-containing protein</fullName>
    </recommendedName>
</protein>
<name>A0A091BHK5_9GAMM</name>
<keyword evidence="1" id="KW-0732">Signal</keyword>
<dbReference type="AlphaFoldDB" id="A0A091BHK5"/>
<dbReference type="EMBL" id="AWXU01000012">
    <property type="protein sequence ID" value="KFN50977.1"/>
    <property type="molecule type" value="Genomic_DNA"/>
</dbReference>